<evidence type="ECO:0000313" key="4">
    <source>
        <dbReference type="Proteomes" id="UP001146351"/>
    </source>
</evidence>
<dbReference type="PANTHER" id="PTHR42886:SF87">
    <property type="entry name" value="AB HYDROLASE-1 DOMAIN-CONTAINING PROTEIN"/>
    <property type="match status" value="1"/>
</dbReference>
<protein>
    <recommendedName>
        <fullName evidence="2">AB hydrolase-1 domain-containing protein</fullName>
    </recommendedName>
</protein>
<dbReference type="AlphaFoldDB" id="A0A9W9HU53"/>
<dbReference type="Pfam" id="PF12697">
    <property type="entry name" value="Abhydrolase_6"/>
    <property type="match status" value="1"/>
</dbReference>
<dbReference type="GO" id="GO:0072330">
    <property type="term" value="P:monocarboxylic acid biosynthetic process"/>
    <property type="evidence" value="ECO:0007669"/>
    <property type="project" value="UniProtKB-ARBA"/>
</dbReference>
<dbReference type="EMBL" id="JAPQKO010000006">
    <property type="protein sequence ID" value="KAJ5156429.1"/>
    <property type="molecule type" value="Genomic_DNA"/>
</dbReference>
<feature type="signal peptide" evidence="1">
    <location>
        <begin position="1"/>
        <end position="18"/>
    </location>
</feature>
<evidence type="ECO:0000313" key="3">
    <source>
        <dbReference type="EMBL" id="KAJ5156429.1"/>
    </source>
</evidence>
<feature type="chain" id="PRO_5040889754" description="AB hydrolase-1 domain-containing protein" evidence="1">
    <location>
        <begin position="19"/>
        <end position="387"/>
    </location>
</feature>
<proteinExistence type="predicted"/>
<dbReference type="Proteomes" id="UP001146351">
    <property type="component" value="Unassembled WGS sequence"/>
</dbReference>
<gene>
    <name evidence="3" type="ORF">N7492_009232</name>
</gene>
<evidence type="ECO:0000259" key="2">
    <source>
        <dbReference type="Pfam" id="PF12697"/>
    </source>
</evidence>
<keyword evidence="1" id="KW-0732">Signal</keyword>
<dbReference type="InterPro" id="IPR000073">
    <property type="entry name" value="AB_hydrolase_1"/>
</dbReference>
<accession>A0A9W9HU53</accession>
<organism evidence="3 4">
    <name type="scientific">Penicillium capsulatum</name>
    <dbReference type="NCBI Taxonomy" id="69766"/>
    <lineage>
        <taxon>Eukaryota</taxon>
        <taxon>Fungi</taxon>
        <taxon>Dikarya</taxon>
        <taxon>Ascomycota</taxon>
        <taxon>Pezizomycotina</taxon>
        <taxon>Eurotiomycetes</taxon>
        <taxon>Eurotiomycetidae</taxon>
        <taxon>Eurotiales</taxon>
        <taxon>Aspergillaceae</taxon>
        <taxon>Penicillium</taxon>
    </lineage>
</organism>
<dbReference type="GO" id="GO:0017000">
    <property type="term" value="P:antibiotic biosynthetic process"/>
    <property type="evidence" value="ECO:0007669"/>
    <property type="project" value="UniProtKB-ARBA"/>
</dbReference>
<reference evidence="3" key="2">
    <citation type="journal article" date="2023" name="IMA Fungus">
        <title>Comparative genomic study of the Penicillium genus elucidates a diverse pangenome and 15 lateral gene transfer events.</title>
        <authorList>
            <person name="Petersen C."/>
            <person name="Sorensen T."/>
            <person name="Nielsen M.R."/>
            <person name="Sondergaard T.E."/>
            <person name="Sorensen J.L."/>
            <person name="Fitzpatrick D.A."/>
            <person name="Frisvad J.C."/>
            <person name="Nielsen K.L."/>
        </authorList>
    </citation>
    <scope>NUCLEOTIDE SEQUENCE</scope>
    <source>
        <strain evidence="3">IBT 21917</strain>
    </source>
</reference>
<dbReference type="PANTHER" id="PTHR42886">
    <property type="entry name" value="RE40534P-RELATED"/>
    <property type="match status" value="1"/>
</dbReference>
<dbReference type="OrthoDB" id="190201at2759"/>
<dbReference type="InterPro" id="IPR029058">
    <property type="entry name" value="AB_hydrolase_fold"/>
</dbReference>
<name>A0A9W9HU53_9EURO</name>
<comment type="caution">
    <text evidence="3">The sequence shown here is derived from an EMBL/GenBank/DDBJ whole genome shotgun (WGS) entry which is preliminary data.</text>
</comment>
<dbReference type="Gene3D" id="3.40.50.1820">
    <property type="entry name" value="alpha/beta hydrolase"/>
    <property type="match status" value="1"/>
</dbReference>
<reference evidence="3" key="1">
    <citation type="submission" date="2022-11" db="EMBL/GenBank/DDBJ databases">
        <authorList>
            <person name="Petersen C."/>
        </authorList>
    </citation>
    <scope>NUCLEOTIDE SEQUENCE</scope>
    <source>
        <strain evidence="3">IBT 21917</strain>
    </source>
</reference>
<dbReference type="SUPFAM" id="SSF53474">
    <property type="entry name" value="alpha/beta-Hydrolases"/>
    <property type="match status" value="1"/>
</dbReference>
<keyword evidence="4" id="KW-1185">Reference proteome</keyword>
<feature type="domain" description="AB hydrolase-1" evidence="2">
    <location>
        <begin position="99"/>
        <end position="365"/>
    </location>
</feature>
<evidence type="ECO:0000256" key="1">
    <source>
        <dbReference type="SAM" id="SignalP"/>
    </source>
</evidence>
<sequence>MKASIVGLCAATVGVAAAKNCVNTTIDIDVSARNGVFDKIDTPRTNSDAISFILSTTRQGGNGTADALSGYKTVHGRYQISAQYCSPDEAPNSGQTLQILSHGVGFDKTYWDLPYNNFNYSYVDHALSQGYHTLSYDRLGVGKSSRSEPKNETQLFLEIEALAELTKVVRGGNVPNVDLHPEKIVHVGHSFGSALAYAMTAEYPDLSDAIALTGFSMNASYFPLFMAGANFHQAHLDEVISKRAKTDPSSKYPEGYLTSGDISSNEFLFFTPNHFDPEILEFAEQSKQPATVGELLTVGSLPAESKFAGPVFVITGSNDVPFCGGDCLSTGGAASSIPAAAKAVFKSAKEFTAFIQPNSGHGLNFHYNAKAGYQKISSFLKSHGLDA</sequence>